<dbReference type="RefSeq" id="WP_147748477.1">
    <property type="nucleotide sequence ID" value="NZ_SAXZ01000010.1"/>
</dbReference>
<evidence type="ECO:0000313" key="2">
    <source>
        <dbReference type="Proteomes" id="UP000322659"/>
    </source>
</evidence>
<protein>
    <submittedName>
        <fullName evidence="1">Uncharacterized protein</fullName>
    </submittedName>
</protein>
<evidence type="ECO:0000313" key="1">
    <source>
        <dbReference type="EMBL" id="TXJ33057.1"/>
    </source>
</evidence>
<proteinExistence type="predicted"/>
<sequence length="143" mass="16648">MQELTINNKNNIYEIFYKSSDKEQTFKIYNSLAKFINKTTQGQTQNVSNENDTYVVTNRGKEALKNKDIIGVCPHVLRIKKDGELIAIIPLDNLACAFINDYNKKYKVKVRLRTHDYIDIGCEDLTQAKQIMEDIRKEIDKNK</sequence>
<dbReference type="Proteomes" id="UP000322659">
    <property type="component" value="Unassembled WGS sequence"/>
</dbReference>
<keyword evidence="2" id="KW-1185">Reference proteome</keyword>
<name>A0ABY3KAB0_9SPIR</name>
<reference evidence="1 2" key="1">
    <citation type="journal article" date="1992" name="Lakartidningen">
        <title>[Penicillin V and not amoxicillin is the first choice preparation in acute otitis].</title>
        <authorList>
            <person name="Kamme C."/>
            <person name="Lundgren K."/>
            <person name="Prellner K."/>
        </authorList>
    </citation>
    <scope>NUCLEOTIDE SEQUENCE [LARGE SCALE GENOMIC DNA]</scope>
    <source>
        <strain evidence="1 2">PC5099IV</strain>
    </source>
</reference>
<accession>A0ABY3KAB0</accession>
<organism evidence="1 2">
    <name type="scientific">Brachyspira aalborgi</name>
    <dbReference type="NCBI Taxonomy" id="29522"/>
    <lineage>
        <taxon>Bacteria</taxon>
        <taxon>Pseudomonadati</taxon>
        <taxon>Spirochaetota</taxon>
        <taxon>Spirochaetia</taxon>
        <taxon>Brachyspirales</taxon>
        <taxon>Brachyspiraceae</taxon>
        <taxon>Brachyspira</taxon>
    </lineage>
</organism>
<comment type="caution">
    <text evidence="1">The sequence shown here is derived from an EMBL/GenBank/DDBJ whole genome shotgun (WGS) entry which is preliminary data.</text>
</comment>
<dbReference type="EMBL" id="SAXZ01000010">
    <property type="protein sequence ID" value="TXJ33057.1"/>
    <property type="molecule type" value="Genomic_DNA"/>
</dbReference>
<gene>
    <name evidence="1" type="ORF">EPJ71_05865</name>
</gene>